<evidence type="ECO:0000259" key="8">
    <source>
        <dbReference type="Pfam" id="PF02687"/>
    </source>
</evidence>
<dbReference type="Pfam" id="PF02687">
    <property type="entry name" value="FtsX"/>
    <property type="match status" value="1"/>
</dbReference>
<evidence type="ECO:0000313" key="11">
    <source>
        <dbReference type="Proteomes" id="UP000248783"/>
    </source>
</evidence>
<evidence type="ECO:0000256" key="3">
    <source>
        <dbReference type="ARBA" id="ARBA00022692"/>
    </source>
</evidence>
<sequence>MSGLVGAVVEAWDELRIHKVRVLLALVGVAVAVTAITGITAAVSMLGQAMQESSDRDQGRPTTLTVYGWNSTGELDPLAFDQAVDELAERYKISYHSVQANQQLPVRSGASDTYVQLTVVDPSYSVITRLVTDGGRWFTDRDAEALGPTLVVNQPFLDQLTDGRPVDAHPQVTLGGDTAVQATVIGTVPVRWEQEGPMAYMLFDQAARWLPDLVRDQQYKIWVPTELDEDLQAVLRRDLTAMLPGMHAEVQLPWDSGFGLDSATRWVVLGVSGFALLLGGLGLLNIALVTVRYRIREIGIRRSFGATGSRVFFGVLMESVVATFVAGLVGVVLAVAIVKNIPVERVFGTALQDTPPFPFTAALVGMACATGVGALAGLVPAIYAVRVKVIDAIRY</sequence>
<dbReference type="InterPro" id="IPR050250">
    <property type="entry name" value="Macrolide_Exporter_MacB"/>
</dbReference>
<keyword evidence="3 7" id="KW-0812">Transmembrane</keyword>
<feature type="transmembrane region" description="Helical" evidence="7">
    <location>
        <begin position="357"/>
        <end position="385"/>
    </location>
</feature>
<dbReference type="AlphaFoldDB" id="A0A2W5WWG0"/>
<dbReference type="Proteomes" id="UP000248783">
    <property type="component" value="Unassembled WGS sequence"/>
</dbReference>
<evidence type="ECO:0000256" key="4">
    <source>
        <dbReference type="ARBA" id="ARBA00022989"/>
    </source>
</evidence>
<evidence type="ECO:0000256" key="1">
    <source>
        <dbReference type="ARBA" id="ARBA00004651"/>
    </source>
</evidence>
<keyword evidence="2" id="KW-1003">Cell membrane</keyword>
<protein>
    <submittedName>
        <fullName evidence="10">ABC transporter permease</fullName>
    </submittedName>
</protein>
<dbReference type="GO" id="GO:0005886">
    <property type="term" value="C:plasma membrane"/>
    <property type="evidence" value="ECO:0007669"/>
    <property type="project" value="UniProtKB-SubCell"/>
</dbReference>
<evidence type="ECO:0000256" key="2">
    <source>
        <dbReference type="ARBA" id="ARBA00022475"/>
    </source>
</evidence>
<dbReference type="PANTHER" id="PTHR30572:SF4">
    <property type="entry name" value="ABC TRANSPORTER PERMEASE YTRF"/>
    <property type="match status" value="1"/>
</dbReference>
<evidence type="ECO:0000256" key="5">
    <source>
        <dbReference type="ARBA" id="ARBA00023136"/>
    </source>
</evidence>
<feature type="domain" description="ABC3 transporter permease C-terminal" evidence="8">
    <location>
        <begin position="271"/>
        <end position="386"/>
    </location>
</feature>
<feature type="transmembrane region" description="Helical" evidence="7">
    <location>
        <begin position="266"/>
        <end position="291"/>
    </location>
</feature>
<comment type="similarity">
    <text evidence="6">Belongs to the ABC-4 integral membrane protein family.</text>
</comment>
<evidence type="ECO:0000259" key="9">
    <source>
        <dbReference type="Pfam" id="PF12704"/>
    </source>
</evidence>
<dbReference type="InterPro" id="IPR025857">
    <property type="entry name" value="MacB_PCD"/>
</dbReference>
<evidence type="ECO:0000313" key="10">
    <source>
        <dbReference type="EMBL" id="PZR54972.1"/>
    </source>
</evidence>
<accession>A0A2W5WWG0</accession>
<feature type="transmembrane region" description="Helical" evidence="7">
    <location>
        <begin position="311"/>
        <end position="337"/>
    </location>
</feature>
<evidence type="ECO:0000256" key="6">
    <source>
        <dbReference type="ARBA" id="ARBA00038076"/>
    </source>
</evidence>
<proteinExistence type="inferred from homology"/>
<dbReference type="InterPro" id="IPR003838">
    <property type="entry name" value="ABC3_permease_C"/>
</dbReference>
<reference evidence="10 11" key="1">
    <citation type="submission" date="2018-06" db="EMBL/GenBank/DDBJ databases">
        <title>Whole genome sequencing of a novel hydrocarbon degrading bacterial strain, PW21 isolated from oil contaminated produced water sample.</title>
        <authorList>
            <person name="Nagkirti P."/>
            <person name="Shaikh A."/>
            <person name="Gowdaman V."/>
            <person name="Engineer A.E."/>
            <person name="Dagar S."/>
            <person name="Dhakephalkar P.K."/>
        </authorList>
    </citation>
    <scope>NUCLEOTIDE SEQUENCE [LARGE SCALE GENOMIC DNA]</scope>
    <source>
        <strain evidence="10 11">PW21</strain>
    </source>
</reference>
<comment type="caution">
    <text evidence="10">The sequence shown here is derived from an EMBL/GenBank/DDBJ whole genome shotgun (WGS) entry which is preliminary data.</text>
</comment>
<keyword evidence="11" id="KW-1185">Reference proteome</keyword>
<keyword evidence="5 7" id="KW-0472">Membrane</keyword>
<evidence type="ECO:0000256" key="7">
    <source>
        <dbReference type="SAM" id="Phobius"/>
    </source>
</evidence>
<dbReference type="EMBL" id="QKWH01000001">
    <property type="protein sequence ID" value="PZR54972.1"/>
    <property type="molecule type" value="Genomic_DNA"/>
</dbReference>
<keyword evidence="4 7" id="KW-1133">Transmembrane helix</keyword>
<comment type="subcellular location">
    <subcellularLocation>
        <location evidence="1">Cell membrane</location>
        <topology evidence="1">Multi-pass membrane protein</topology>
    </subcellularLocation>
</comment>
<gene>
    <name evidence="10" type="ORF">DNL40_00805</name>
</gene>
<dbReference type="GO" id="GO:0022857">
    <property type="term" value="F:transmembrane transporter activity"/>
    <property type="evidence" value="ECO:0007669"/>
    <property type="project" value="TreeGrafter"/>
</dbReference>
<dbReference type="PANTHER" id="PTHR30572">
    <property type="entry name" value="MEMBRANE COMPONENT OF TRANSPORTER-RELATED"/>
    <property type="match status" value="1"/>
</dbReference>
<feature type="transmembrane region" description="Helical" evidence="7">
    <location>
        <begin position="22"/>
        <end position="46"/>
    </location>
</feature>
<organism evidence="10 11">
    <name type="scientific">Xylanimonas oleitrophica</name>
    <dbReference type="NCBI Taxonomy" id="2607479"/>
    <lineage>
        <taxon>Bacteria</taxon>
        <taxon>Bacillati</taxon>
        <taxon>Actinomycetota</taxon>
        <taxon>Actinomycetes</taxon>
        <taxon>Micrococcales</taxon>
        <taxon>Promicromonosporaceae</taxon>
        <taxon>Xylanimonas</taxon>
    </lineage>
</organism>
<feature type="domain" description="MacB-like periplasmic core" evidence="9">
    <location>
        <begin position="23"/>
        <end position="234"/>
    </location>
</feature>
<dbReference type="RefSeq" id="WP_111249336.1">
    <property type="nucleotide sequence ID" value="NZ_QKWH01000001.1"/>
</dbReference>
<dbReference type="Pfam" id="PF12704">
    <property type="entry name" value="MacB_PCD"/>
    <property type="match status" value="1"/>
</dbReference>
<name>A0A2W5WWG0_9MICO</name>